<dbReference type="RefSeq" id="WP_046518175.1">
    <property type="nucleotide sequence ID" value="NZ_LAVS01000001.1"/>
</dbReference>
<dbReference type="Proteomes" id="UP000276260">
    <property type="component" value="Unassembled WGS sequence"/>
</dbReference>
<dbReference type="AlphaFoldDB" id="A0A3P3QQF2"/>
<keyword evidence="3" id="KW-1185">Reference proteome</keyword>
<evidence type="ECO:0000313" key="3">
    <source>
        <dbReference type="Proteomes" id="UP000276260"/>
    </source>
</evidence>
<protein>
    <submittedName>
        <fullName evidence="2">Uncharacterized protein</fullName>
    </submittedName>
</protein>
<gene>
    <name evidence="2" type="ORF">EIK76_05330</name>
</gene>
<feature type="compositionally biased region" description="Basic and acidic residues" evidence="1">
    <location>
        <begin position="16"/>
        <end position="28"/>
    </location>
</feature>
<comment type="caution">
    <text evidence="2">The sequence shown here is derived from an EMBL/GenBank/DDBJ whole genome shotgun (WGS) entry which is preliminary data.</text>
</comment>
<proteinExistence type="predicted"/>
<dbReference type="EMBL" id="RRCF01000001">
    <property type="protein sequence ID" value="RRJ23491.1"/>
    <property type="molecule type" value="Genomic_DNA"/>
</dbReference>
<organism evidence="2 3">
    <name type="scientific">Rheinheimera mesophila</name>
    <dbReference type="NCBI Taxonomy" id="1547515"/>
    <lineage>
        <taxon>Bacteria</taxon>
        <taxon>Pseudomonadati</taxon>
        <taxon>Pseudomonadota</taxon>
        <taxon>Gammaproteobacteria</taxon>
        <taxon>Chromatiales</taxon>
        <taxon>Chromatiaceae</taxon>
        <taxon>Rheinheimera</taxon>
    </lineage>
</organism>
<name>A0A3P3QQF2_9GAMM</name>
<sequence length="99" mass="10804">MSQPHHQSADTATHQVIDHSAHSAEQHADMVMPQMHDSDPQHNGQQSSCSGCAVSCTTVMVMMDPSGKLPEKNQAERIFSSNSLLFSLTSSGLERPPRF</sequence>
<dbReference type="OrthoDB" id="5772138at2"/>
<accession>A0A3P3QQF2</accession>
<feature type="compositionally biased region" description="Polar residues" evidence="1">
    <location>
        <begin position="1"/>
        <end position="14"/>
    </location>
</feature>
<reference evidence="2 3" key="1">
    <citation type="submission" date="2018-11" db="EMBL/GenBank/DDBJ databases">
        <title>Draft genome analysis of Rheinheimera mesophila isolated from an industrial waste site.</title>
        <authorList>
            <person name="Yu Q."/>
            <person name="Qi Y."/>
            <person name="Zhang H."/>
            <person name="Lu Y."/>
            <person name="Pu J."/>
        </authorList>
    </citation>
    <scope>NUCLEOTIDE SEQUENCE [LARGE SCALE GENOMIC DNA]</scope>
    <source>
        <strain evidence="2 3">IITR13</strain>
    </source>
</reference>
<feature type="region of interest" description="Disordered" evidence="1">
    <location>
        <begin position="1"/>
        <end position="49"/>
    </location>
</feature>
<evidence type="ECO:0000256" key="1">
    <source>
        <dbReference type="SAM" id="MobiDB-lite"/>
    </source>
</evidence>
<evidence type="ECO:0000313" key="2">
    <source>
        <dbReference type="EMBL" id="RRJ23491.1"/>
    </source>
</evidence>